<dbReference type="AlphaFoldDB" id="A0AAN9E466"/>
<evidence type="ECO:0000256" key="1">
    <source>
        <dbReference type="SAM" id="MobiDB-lite"/>
    </source>
</evidence>
<accession>A0AAN9E466</accession>
<organism evidence="2 3">
    <name type="scientific">Crotalaria pallida</name>
    <name type="common">Smooth rattlebox</name>
    <name type="synonym">Crotalaria striata</name>
    <dbReference type="NCBI Taxonomy" id="3830"/>
    <lineage>
        <taxon>Eukaryota</taxon>
        <taxon>Viridiplantae</taxon>
        <taxon>Streptophyta</taxon>
        <taxon>Embryophyta</taxon>
        <taxon>Tracheophyta</taxon>
        <taxon>Spermatophyta</taxon>
        <taxon>Magnoliopsida</taxon>
        <taxon>eudicotyledons</taxon>
        <taxon>Gunneridae</taxon>
        <taxon>Pentapetalae</taxon>
        <taxon>rosids</taxon>
        <taxon>fabids</taxon>
        <taxon>Fabales</taxon>
        <taxon>Fabaceae</taxon>
        <taxon>Papilionoideae</taxon>
        <taxon>50 kb inversion clade</taxon>
        <taxon>genistoids sensu lato</taxon>
        <taxon>core genistoids</taxon>
        <taxon>Crotalarieae</taxon>
        <taxon>Crotalaria</taxon>
    </lineage>
</organism>
<proteinExistence type="predicted"/>
<comment type="caution">
    <text evidence="2">The sequence shown here is derived from an EMBL/GenBank/DDBJ whole genome shotgun (WGS) entry which is preliminary data.</text>
</comment>
<feature type="compositionally biased region" description="Gly residues" evidence="1">
    <location>
        <begin position="98"/>
        <end position="121"/>
    </location>
</feature>
<gene>
    <name evidence="2" type="ORF">RIF29_40130</name>
</gene>
<sequence>MVCIASFAAFSFYSYFHNFDELQYFVDGLDYILCSKMANANIVNLPVLYHHPVVNDNSMSEFKVDPDFISQYEENDDEFMENLTDNEEEGQQTDANVQGGGQLGGDKGQSSGFGGETSGTA</sequence>
<evidence type="ECO:0000313" key="3">
    <source>
        <dbReference type="Proteomes" id="UP001372338"/>
    </source>
</evidence>
<feature type="region of interest" description="Disordered" evidence="1">
    <location>
        <begin position="82"/>
        <end position="121"/>
    </location>
</feature>
<name>A0AAN9E466_CROPI</name>
<reference evidence="2 3" key="1">
    <citation type="submission" date="2024-01" db="EMBL/GenBank/DDBJ databases">
        <title>The genomes of 5 underutilized Papilionoideae crops provide insights into root nodulation and disease resistanc.</title>
        <authorList>
            <person name="Yuan L."/>
        </authorList>
    </citation>
    <scope>NUCLEOTIDE SEQUENCE [LARGE SCALE GENOMIC DNA]</scope>
    <source>
        <strain evidence="2">ZHUSHIDOU_FW_LH</strain>
        <tissue evidence="2">Leaf</tissue>
    </source>
</reference>
<keyword evidence="3" id="KW-1185">Reference proteome</keyword>
<dbReference type="EMBL" id="JAYWIO010000008">
    <property type="protein sequence ID" value="KAK7245291.1"/>
    <property type="molecule type" value="Genomic_DNA"/>
</dbReference>
<evidence type="ECO:0000313" key="2">
    <source>
        <dbReference type="EMBL" id="KAK7245291.1"/>
    </source>
</evidence>
<feature type="compositionally biased region" description="Acidic residues" evidence="1">
    <location>
        <begin position="82"/>
        <end position="91"/>
    </location>
</feature>
<protein>
    <submittedName>
        <fullName evidence="2">Uncharacterized protein</fullName>
    </submittedName>
</protein>
<dbReference type="Proteomes" id="UP001372338">
    <property type="component" value="Unassembled WGS sequence"/>
</dbReference>